<dbReference type="GO" id="GO:0043138">
    <property type="term" value="F:3'-5' DNA helicase activity"/>
    <property type="evidence" value="ECO:0007669"/>
    <property type="project" value="UniProtKB-EC"/>
</dbReference>
<keyword evidence="6" id="KW-0227">DNA damage</keyword>
<keyword evidence="5" id="KW-0547">Nucleotide-binding</keyword>
<dbReference type="FunFam" id="3.40.50.300:FF:000296">
    <property type="entry name" value="ATP-dependent DNA helicase RecQ"/>
    <property type="match status" value="1"/>
</dbReference>
<feature type="domain" description="HRDC" evidence="17">
    <location>
        <begin position="523"/>
        <end position="597"/>
    </location>
</feature>
<dbReference type="EC" id="5.6.2.4" evidence="16"/>
<dbReference type="GO" id="GO:0005524">
    <property type="term" value="F:ATP binding"/>
    <property type="evidence" value="ECO:0007669"/>
    <property type="project" value="UniProtKB-KW"/>
</dbReference>
<evidence type="ECO:0000259" key="19">
    <source>
        <dbReference type="PROSITE" id="PS51194"/>
    </source>
</evidence>
<organism evidence="20 21">
    <name type="scientific">Arenicella xantha</name>
    <dbReference type="NCBI Taxonomy" id="644221"/>
    <lineage>
        <taxon>Bacteria</taxon>
        <taxon>Pseudomonadati</taxon>
        <taxon>Pseudomonadota</taxon>
        <taxon>Gammaproteobacteria</taxon>
        <taxon>Arenicellales</taxon>
        <taxon>Arenicellaceae</taxon>
        <taxon>Arenicella</taxon>
    </lineage>
</organism>
<dbReference type="InterPro" id="IPR001650">
    <property type="entry name" value="Helicase_C-like"/>
</dbReference>
<evidence type="ECO:0000256" key="2">
    <source>
        <dbReference type="ARBA" id="ARBA00001947"/>
    </source>
</evidence>
<dbReference type="PROSITE" id="PS51192">
    <property type="entry name" value="HELICASE_ATP_BIND_1"/>
    <property type="match status" value="1"/>
</dbReference>
<dbReference type="GO" id="GO:0043590">
    <property type="term" value="C:bacterial nucleoid"/>
    <property type="evidence" value="ECO:0007669"/>
    <property type="project" value="TreeGrafter"/>
</dbReference>
<proteinExistence type="inferred from homology"/>
<evidence type="ECO:0000313" key="21">
    <source>
        <dbReference type="Proteomes" id="UP000253083"/>
    </source>
</evidence>
<keyword evidence="21" id="KW-1185">Reference proteome</keyword>
<keyword evidence="7" id="KW-0378">Hydrolase</keyword>
<keyword evidence="14" id="KW-0413">Isomerase</keyword>
<evidence type="ECO:0000256" key="13">
    <source>
        <dbReference type="ARBA" id="ARBA00023204"/>
    </source>
</evidence>
<dbReference type="SMART" id="SM00490">
    <property type="entry name" value="HELICc"/>
    <property type="match status" value="1"/>
</dbReference>
<evidence type="ECO:0000256" key="4">
    <source>
        <dbReference type="ARBA" id="ARBA00022723"/>
    </source>
</evidence>
<dbReference type="InterPro" id="IPR010997">
    <property type="entry name" value="HRDC-like_sf"/>
</dbReference>
<dbReference type="FunFam" id="1.10.10.10:FF:000175">
    <property type="entry name" value="ATP-dependent DNA helicase RecQ"/>
    <property type="match status" value="1"/>
</dbReference>
<keyword evidence="4" id="KW-0479">Metal-binding</keyword>
<dbReference type="PANTHER" id="PTHR13710">
    <property type="entry name" value="DNA HELICASE RECQ FAMILY MEMBER"/>
    <property type="match status" value="1"/>
</dbReference>
<keyword evidence="10" id="KW-0067">ATP-binding</keyword>
<evidence type="ECO:0000259" key="17">
    <source>
        <dbReference type="PROSITE" id="PS50967"/>
    </source>
</evidence>
<dbReference type="GO" id="GO:0009378">
    <property type="term" value="F:four-way junction helicase activity"/>
    <property type="evidence" value="ECO:0007669"/>
    <property type="project" value="TreeGrafter"/>
</dbReference>
<dbReference type="NCBIfam" id="TIGR01389">
    <property type="entry name" value="recQ"/>
    <property type="match status" value="1"/>
</dbReference>
<dbReference type="GO" id="GO:0016787">
    <property type="term" value="F:hydrolase activity"/>
    <property type="evidence" value="ECO:0007669"/>
    <property type="project" value="UniProtKB-KW"/>
</dbReference>
<evidence type="ECO:0000256" key="3">
    <source>
        <dbReference type="ARBA" id="ARBA00005446"/>
    </source>
</evidence>
<dbReference type="GO" id="GO:0005737">
    <property type="term" value="C:cytoplasm"/>
    <property type="evidence" value="ECO:0007669"/>
    <property type="project" value="TreeGrafter"/>
</dbReference>
<dbReference type="InterPro" id="IPR002121">
    <property type="entry name" value="HRDC_dom"/>
</dbReference>
<protein>
    <recommendedName>
        <fullName evidence="16">DNA helicase RecQ</fullName>
        <ecNumber evidence="16">5.6.2.4</ecNumber>
    </recommendedName>
</protein>
<dbReference type="Pfam" id="PF00271">
    <property type="entry name" value="Helicase_C"/>
    <property type="match status" value="1"/>
</dbReference>
<dbReference type="Pfam" id="PF00570">
    <property type="entry name" value="HRDC"/>
    <property type="match status" value="1"/>
</dbReference>
<dbReference type="InterPro" id="IPR032284">
    <property type="entry name" value="RecQ_Zn-bd"/>
</dbReference>
<dbReference type="SMART" id="SM00956">
    <property type="entry name" value="RQC"/>
    <property type="match status" value="1"/>
</dbReference>
<dbReference type="PROSITE" id="PS50967">
    <property type="entry name" value="HRDC"/>
    <property type="match status" value="1"/>
</dbReference>
<dbReference type="InterPro" id="IPR014001">
    <property type="entry name" value="Helicase_ATP-bd"/>
</dbReference>
<dbReference type="GO" id="GO:0006310">
    <property type="term" value="P:DNA recombination"/>
    <property type="evidence" value="ECO:0007669"/>
    <property type="project" value="UniProtKB-UniRule"/>
</dbReference>
<evidence type="ECO:0000313" key="20">
    <source>
        <dbReference type="EMBL" id="RBP53278.1"/>
    </source>
</evidence>
<dbReference type="GO" id="GO:0046872">
    <property type="term" value="F:metal ion binding"/>
    <property type="evidence" value="ECO:0007669"/>
    <property type="project" value="UniProtKB-KW"/>
</dbReference>
<gene>
    <name evidence="20" type="ORF">DFR28_101664</name>
</gene>
<dbReference type="SUPFAM" id="SSF52540">
    <property type="entry name" value="P-loop containing nucleoside triphosphate hydrolases"/>
    <property type="match status" value="2"/>
</dbReference>
<evidence type="ECO:0000256" key="7">
    <source>
        <dbReference type="ARBA" id="ARBA00022801"/>
    </source>
</evidence>
<feature type="domain" description="Helicase C-terminal" evidence="19">
    <location>
        <begin position="215"/>
        <end position="364"/>
    </location>
</feature>
<keyword evidence="8 20" id="KW-0347">Helicase</keyword>
<dbReference type="InterPro" id="IPR027417">
    <property type="entry name" value="P-loop_NTPase"/>
</dbReference>
<dbReference type="InterPro" id="IPR004589">
    <property type="entry name" value="DNA_helicase_ATP-dep_RecQ"/>
</dbReference>
<dbReference type="Gene3D" id="3.40.50.300">
    <property type="entry name" value="P-loop containing nucleotide triphosphate hydrolases"/>
    <property type="match status" value="2"/>
</dbReference>
<dbReference type="EMBL" id="QNRT01000001">
    <property type="protein sequence ID" value="RBP53278.1"/>
    <property type="molecule type" value="Genomic_DNA"/>
</dbReference>
<dbReference type="AlphaFoldDB" id="A0A395JUQ1"/>
<dbReference type="PROSITE" id="PS51194">
    <property type="entry name" value="HELICASE_CTER"/>
    <property type="match status" value="1"/>
</dbReference>
<dbReference type="SMART" id="SM00341">
    <property type="entry name" value="HRDC"/>
    <property type="match status" value="1"/>
</dbReference>
<keyword evidence="9" id="KW-0862">Zinc</keyword>
<dbReference type="InParanoid" id="A0A395JUQ1"/>
<dbReference type="Pfam" id="PF00270">
    <property type="entry name" value="DEAD"/>
    <property type="match status" value="1"/>
</dbReference>
<dbReference type="GO" id="GO:0006281">
    <property type="term" value="P:DNA repair"/>
    <property type="evidence" value="ECO:0007669"/>
    <property type="project" value="UniProtKB-KW"/>
</dbReference>
<evidence type="ECO:0000256" key="5">
    <source>
        <dbReference type="ARBA" id="ARBA00022741"/>
    </source>
</evidence>
<dbReference type="Pfam" id="PF09382">
    <property type="entry name" value="RQC"/>
    <property type="match status" value="1"/>
</dbReference>
<dbReference type="OrthoDB" id="9760034at2"/>
<evidence type="ECO:0000256" key="14">
    <source>
        <dbReference type="ARBA" id="ARBA00023235"/>
    </source>
</evidence>
<dbReference type="CDD" id="cd18794">
    <property type="entry name" value="SF2_C_RecQ"/>
    <property type="match status" value="1"/>
</dbReference>
<evidence type="ECO:0000259" key="18">
    <source>
        <dbReference type="PROSITE" id="PS51192"/>
    </source>
</evidence>
<dbReference type="SUPFAM" id="SSF47819">
    <property type="entry name" value="HRDC-like"/>
    <property type="match status" value="1"/>
</dbReference>
<accession>A0A395JUQ1</accession>
<dbReference type="GO" id="GO:0009432">
    <property type="term" value="P:SOS response"/>
    <property type="evidence" value="ECO:0007669"/>
    <property type="project" value="UniProtKB-UniRule"/>
</dbReference>
<dbReference type="Gene3D" id="1.10.150.80">
    <property type="entry name" value="HRDC domain"/>
    <property type="match status" value="1"/>
</dbReference>
<reference evidence="20 21" key="1">
    <citation type="submission" date="2018-06" db="EMBL/GenBank/DDBJ databases">
        <title>Genomic Encyclopedia of Type Strains, Phase IV (KMG-IV): sequencing the most valuable type-strain genomes for metagenomic binning, comparative biology and taxonomic classification.</title>
        <authorList>
            <person name="Goeker M."/>
        </authorList>
    </citation>
    <scope>NUCLEOTIDE SEQUENCE [LARGE SCALE GENOMIC DNA]</scope>
    <source>
        <strain evidence="20 21">DSM 24032</strain>
    </source>
</reference>
<dbReference type="InterPro" id="IPR036388">
    <property type="entry name" value="WH-like_DNA-bd_sf"/>
</dbReference>
<evidence type="ECO:0000256" key="10">
    <source>
        <dbReference type="ARBA" id="ARBA00022840"/>
    </source>
</evidence>
<evidence type="ECO:0000256" key="8">
    <source>
        <dbReference type="ARBA" id="ARBA00022806"/>
    </source>
</evidence>
<dbReference type="RefSeq" id="WP_113952863.1">
    <property type="nucleotide sequence ID" value="NZ_QNRT01000001.1"/>
</dbReference>
<dbReference type="InterPro" id="IPR011545">
    <property type="entry name" value="DEAD/DEAH_box_helicase_dom"/>
</dbReference>
<name>A0A395JUQ1_9GAMM</name>
<dbReference type="FunCoup" id="A0A395JUQ1">
    <property type="interactions" value="408"/>
</dbReference>
<dbReference type="InterPro" id="IPR018982">
    <property type="entry name" value="RQC_domain"/>
</dbReference>
<dbReference type="FunFam" id="3.40.50.300:FF:000156">
    <property type="entry name" value="ATP-dependent DNA helicase recQ"/>
    <property type="match status" value="1"/>
</dbReference>
<keyword evidence="12" id="KW-0233">DNA recombination</keyword>
<dbReference type="GO" id="GO:0030894">
    <property type="term" value="C:replisome"/>
    <property type="evidence" value="ECO:0007669"/>
    <property type="project" value="TreeGrafter"/>
</dbReference>
<feature type="domain" description="Helicase ATP-binding" evidence="18">
    <location>
        <begin position="26"/>
        <end position="194"/>
    </location>
</feature>
<evidence type="ECO:0000256" key="1">
    <source>
        <dbReference type="ARBA" id="ARBA00001946"/>
    </source>
</evidence>
<dbReference type="NCBIfam" id="TIGR00614">
    <property type="entry name" value="recQ_fam"/>
    <property type="match status" value="1"/>
</dbReference>
<comment type="cofactor">
    <cofactor evidence="2">
        <name>Zn(2+)</name>
        <dbReference type="ChEBI" id="CHEBI:29105"/>
    </cofactor>
</comment>
<evidence type="ECO:0000256" key="12">
    <source>
        <dbReference type="ARBA" id="ARBA00023172"/>
    </source>
</evidence>
<dbReference type="GO" id="GO:0006260">
    <property type="term" value="P:DNA replication"/>
    <property type="evidence" value="ECO:0007669"/>
    <property type="project" value="InterPro"/>
</dbReference>
<evidence type="ECO:0000256" key="9">
    <source>
        <dbReference type="ARBA" id="ARBA00022833"/>
    </source>
</evidence>
<dbReference type="Gene3D" id="1.10.10.10">
    <property type="entry name" value="Winged helix-like DNA-binding domain superfamily/Winged helix DNA-binding domain"/>
    <property type="match status" value="1"/>
</dbReference>
<evidence type="ECO:0000256" key="11">
    <source>
        <dbReference type="ARBA" id="ARBA00023125"/>
    </source>
</evidence>
<dbReference type="CDD" id="cd17920">
    <property type="entry name" value="DEXHc_RecQ"/>
    <property type="match status" value="1"/>
</dbReference>
<dbReference type="InterPro" id="IPR044876">
    <property type="entry name" value="HRDC_dom_sf"/>
</dbReference>
<dbReference type="InterPro" id="IPR006293">
    <property type="entry name" value="DNA_helicase_ATP-dep_RecQ_bac"/>
</dbReference>
<dbReference type="SMART" id="SM00487">
    <property type="entry name" value="DEXDc"/>
    <property type="match status" value="1"/>
</dbReference>
<evidence type="ECO:0000256" key="6">
    <source>
        <dbReference type="ARBA" id="ARBA00022763"/>
    </source>
</evidence>
<evidence type="ECO:0000256" key="16">
    <source>
        <dbReference type="NCBIfam" id="TIGR01389"/>
    </source>
</evidence>
<dbReference type="GO" id="GO:0003677">
    <property type="term" value="F:DNA binding"/>
    <property type="evidence" value="ECO:0007669"/>
    <property type="project" value="UniProtKB-KW"/>
</dbReference>
<comment type="similarity">
    <text evidence="3">Belongs to the helicase family. RecQ subfamily.</text>
</comment>
<comment type="catalytic activity">
    <reaction evidence="15">
        <text>Couples ATP hydrolysis with the unwinding of duplex DNA by translocating in the 3'-5' direction.</text>
        <dbReference type="EC" id="5.6.2.4"/>
    </reaction>
</comment>
<sequence>MIDRAEDILKHTFGYTHFRGSQKSVIETALAGQDALVLMPTGGGKSLCYQIPGLVRDGMAIVVSPLIALMQDQVAALQQLGIRAAYLNSTLSREEAGATLRAIHDHELDVLYIAPERLLQDATLDRLCSVPVSLIAIDEAHCVSQWGHDFRADYLGLNVLRYAFPGVPRLALTATADERSREEIMMRLDLCEPKVFVSSFDRPNIRYIVKEKGEAKSQLLSFLQDYKQQAGIVYCMSRSRVDGIAAWLSQRGYKALPYHAGLPGEERQENQRRFLREEGIVMVATIAFGMGIDKPDVRFVAHLDLPKSIEAYYQETGRAGRDGQPSVAWMVYGLQDVVRIGKMVQDSNADEQFKRMERGKIDSLLAWCEATTCRRRALLRYFGEADAEVCGNCDVCLNPPKTWNATEAAQKLLSNIYRTGQRFGSGHVIDVLRGKETAKVKQFGHHSLSTYGIGADVSDQQWRSVIRQLIVQGYLLVNEQLYGAIQLTEKARALLRGDVSLFLRQDSAAAKPARAKRTPVAVSHGDEALWEALKACRKSLADELGVPPFHVFHDATLMEMMQYQPADADELLTINGVGQVKLEKFGDAFLEVLAEFS</sequence>
<keyword evidence="11" id="KW-0238">DNA-binding</keyword>
<comment type="cofactor">
    <cofactor evidence="1">
        <name>Mg(2+)</name>
        <dbReference type="ChEBI" id="CHEBI:18420"/>
    </cofactor>
</comment>
<dbReference type="Proteomes" id="UP000253083">
    <property type="component" value="Unassembled WGS sequence"/>
</dbReference>
<keyword evidence="13" id="KW-0234">DNA repair</keyword>
<comment type="caution">
    <text evidence="20">The sequence shown here is derived from an EMBL/GenBank/DDBJ whole genome shotgun (WGS) entry which is preliminary data.</text>
</comment>
<dbReference type="Pfam" id="PF16124">
    <property type="entry name" value="RecQ_Zn_bind"/>
    <property type="match status" value="1"/>
</dbReference>
<dbReference type="PANTHER" id="PTHR13710:SF105">
    <property type="entry name" value="ATP-DEPENDENT DNA HELICASE Q1"/>
    <property type="match status" value="1"/>
</dbReference>
<evidence type="ECO:0000256" key="15">
    <source>
        <dbReference type="ARBA" id="ARBA00034617"/>
    </source>
</evidence>